<evidence type="ECO:0000256" key="2">
    <source>
        <dbReference type="ARBA" id="ARBA00010102"/>
    </source>
</evidence>
<dbReference type="Gene3D" id="3.30.40.10">
    <property type="entry name" value="Zinc/RING finger domain, C3HC4 (zinc finger)"/>
    <property type="match status" value="1"/>
</dbReference>
<dbReference type="InterPro" id="IPR011011">
    <property type="entry name" value="Znf_FYVE_PHD"/>
</dbReference>
<dbReference type="PROSITE" id="PS50294">
    <property type="entry name" value="WD_REPEATS_REGION"/>
    <property type="match status" value="1"/>
</dbReference>
<keyword evidence="10" id="KW-0539">Nucleus</keyword>
<evidence type="ECO:0000313" key="14">
    <source>
        <dbReference type="EMBL" id="CRG86838.1"/>
    </source>
</evidence>
<dbReference type="PANTHER" id="PTHR11024:SF3">
    <property type="entry name" value="NUCLEOPORIN SEH1"/>
    <property type="match status" value="1"/>
</dbReference>
<dbReference type="SUPFAM" id="SSF50978">
    <property type="entry name" value="WD40 repeat-like"/>
    <property type="match status" value="1"/>
</dbReference>
<dbReference type="GO" id="GO:0015031">
    <property type="term" value="P:protein transport"/>
    <property type="evidence" value="ECO:0007669"/>
    <property type="project" value="UniProtKB-KW"/>
</dbReference>
<dbReference type="PROSITE" id="PS50082">
    <property type="entry name" value="WD_REPEATS_2"/>
    <property type="match status" value="1"/>
</dbReference>
<feature type="compositionally biased region" description="Polar residues" evidence="12">
    <location>
        <begin position="1148"/>
        <end position="1171"/>
    </location>
</feature>
<evidence type="ECO:0000256" key="7">
    <source>
        <dbReference type="ARBA" id="ARBA00022927"/>
    </source>
</evidence>
<dbReference type="SUPFAM" id="SSF57903">
    <property type="entry name" value="FYVE/PHD zinc finger"/>
    <property type="match status" value="1"/>
</dbReference>
<dbReference type="SUPFAM" id="SSF82199">
    <property type="entry name" value="SET domain"/>
    <property type="match status" value="1"/>
</dbReference>
<sequence length="1479" mass="162355">MHVGCIATSSLRITIENIPCTVASTKERTGQLNWLPNLTEMGTGFNDFDAGHRDLVTVTKFNFYGNRIVTASSDHRLKVWDQKDGEWQLTDTWRAHDAEIRDAAWNGPFAGQHIGSVGEDMRLKIWQEDVTQPPNSGRRFKSIYRLTAPHRVPFVSLDFRNVDLETWLALITRDGYLMVMEPVMPDALGEWQALDQFRVCPAPQRGEESSFRVQFYHDAFDVTHPLVPEGDRKGLSVVVAAMDSVKVYRTDASRRFYHAIELSGHGGLVRDVSWANGSIRGFDLIATGCKDGFVRIFEIYTSLSNSGTHANHHRPSQAPMPSPSQRATVQSGIGTALANRAPTPSSHRPANGDSPFKHEYKEVACIDSRHLDVWHVQFSFAGDCLISSGDDGAVRFWKKAISGEWLEFAETDMTDEIVGHPATVVSFHLSNAIPFLPTVATVEIVDDSSHNPSTCPESGSTHPHTPSRPVRLVFRFHFSSPLSVDILLSCDLDFFHRFRSSRVESKREHLVLLRRLRSPWLALDPSSIDVAIEKQRLSCVSIDSPQLLICTLGKSAIKLGAEERLSLPVEGKGAICRIMTDTSLLATTSSTGDPFPVAALPHSPVPNSAVSESVAVDEDEEPYTIKCICAFEDDDGNTVFCEKCETWQHIECYYHGKEVPDVHFCTDCAPYPRYIDGKRATERQRRLREQSDSGDRKVKRSAAKAQKKKLSKEHDQVNGHHVRSDSNSRDPPNLAKRSKSSHKPSASMTSVSNPPKLAAEPRKRSGSAVNAVSPTKSSGPLIPLYSTEFLHLYDNDQGHVNMNSNLVVSLQLLADMGSWLKDPSSLPSAAAGRSSQDTFTFADALDSSQWPELSIKTMFDDDLEVDGIRPKWKGVKTGGTVHKDQIVGEIKGKVGQLRDYCLDPSNQWPELRHPQPFVFFHPQLPIYIDTREEGSILRYVRRSCRPNVTMKTVITNEIEYHFCFVANQEIAAGSEITAMWYLDPQLFASNNLGKQESGDNDQEEAKAIAMSNVLAHFGGCACNPSQACLLAAVDRRRHPSSKQVNGKRKKTKSSKSTVSPTSAGRSNTSRAGSEAAIDDETGDTRSTSGSVRGQAHSRDLTPTHPPPEWALPDSELSARDRRKLAAVEKKFEQLEHEQPRKKKRGSAASHSGQPTPLPTNSKQSNYSGQSKSKVERRSNSPPYRTSSTSASGSKPLSMRPVLSRTSYVDGSQQTHTKVDFSPLGRRLLKRCHEDSVKFQCPSKPPSMIADVPVSLSAVEANNTPSGAAHSPKDSEDVEMTDAGSDVTPPKPRPSDRFSSPDVMSKPPLPSLLPSMAAHNTPILKKRTSDLHVQLPTNNFALPATNLPGSATSASIQSPSDSHTQPPQTPGGSLTAPSPVKKKMSLGDYLGRRGTMATPTTEKSQAQANNSTLAPPSKPAPHLQSTTPPLSTDGEPLNLSSNEARNETDVTMKDVSKPPISPPYAPPSLGMPDDKVSSTT</sequence>
<evidence type="ECO:0000256" key="4">
    <source>
        <dbReference type="ARBA" id="ARBA00022574"/>
    </source>
</evidence>
<accession>A0A0U1LTW7</accession>
<organism evidence="14 15">
    <name type="scientific">Talaromyces islandicus</name>
    <name type="common">Penicillium islandicum</name>
    <dbReference type="NCBI Taxonomy" id="28573"/>
    <lineage>
        <taxon>Eukaryota</taxon>
        <taxon>Fungi</taxon>
        <taxon>Dikarya</taxon>
        <taxon>Ascomycota</taxon>
        <taxon>Pezizomycotina</taxon>
        <taxon>Eurotiomycetes</taxon>
        <taxon>Eurotiomycetidae</taxon>
        <taxon>Eurotiales</taxon>
        <taxon>Trichocomaceae</taxon>
        <taxon>Talaromyces</taxon>
        <taxon>Talaromyces sect. Islandici</taxon>
    </lineage>
</organism>
<evidence type="ECO:0000256" key="8">
    <source>
        <dbReference type="ARBA" id="ARBA00023010"/>
    </source>
</evidence>
<keyword evidence="3" id="KW-0813">Transport</keyword>
<dbReference type="EMBL" id="CVMT01000003">
    <property type="protein sequence ID" value="CRG86838.1"/>
    <property type="molecule type" value="Genomic_DNA"/>
</dbReference>
<dbReference type="Gene3D" id="2.130.10.10">
    <property type="entry name" value="YVTN repeat-like/Quinoprotein amine dehydrogenase"/>
    <property type="match status" value="1"/>
</dbReference>
<keyword evidence="9" id="KW-0906">Nuclear pore complex</keyword>
<dbReference type="STRING" id="28573.A0A0U1LTW7"/>
<comment type="subcellular location">
    <subcellularLocation>
        <location evidence="1">Nucleus</location>
        <location evidence="1">Nuclear pore complex</location>
    </subcellularLocation>
</comment>
<dbReference type="GO" id="GO:1904263">
    <property type="term" value="P:positive regulation of TORC1 signaling"/>
    <property type="evidence" value="ECO:0007669"/>
    <property type="project" value="TreeGrafter"/>
</dbReference>
<keyword evidence="5" id="KW-0677">Repeat</keyword>
<dbReference type="SMART" id="SM00317">
    <property type="entry name" value="SET"/>
    <property type="match status" value="1"/>
</dbReference>
<feature type="region of interest" description="Disordered" evidence="12">
    <location>
        <begin position="1131"/>
        <end position="1199"/>
    </location>
</feature>
<dbReference type="Proteomes" id="UP000054383">
    <property type="component" value="Unassembled WGS sequence"/>
</dbReference>
<dbReference type="InterPro" id="IPR001680">
    <property type="entry name" value="WD40_rpt"/>
</dbReference>
<feature type="region of interest" description="Disordered" evidence="12">
    <location>
        <begin position="679"/>
        <end position="777"/>
    </location>
</feature>
<feature type="compositionally biased region" description="Polar residues" evidence="12">
    <location>
        <begin position="450"/>
        <end position="464"/>
    </location>
</feature>
<dbReference type="InterPro" id="IPR037363">
    <property type="entry name" value="Sec13/Seh1_fam"/>
</dbReference>
<comment type="similarity">
    <text evidence="2">Belongs to the WD repeat SEC13 family.</text>
</comment>
<dbReference type="Pfam" id="PF00400">
    <property type="entry name" value="WD40"/>
    <property type="match status" value="3"/>
</dbReference>
<dbReference type="GO" id="GO:0051028">
    <property type="term" value="P:mRNA transport"/>
    <property type="evidence" value="ECO:0007669"/>
    <property type="project" value="UniProtKB-KW"/>
</dbReference>
<evidence type="ECO:0000256" key="6">
    <source>
        <dbReference type="ARBA" id="ARBA00022816"/>
    </source>
</evidence>
<proteinExistence type="inferred from homology"/>
<feature type="compositionally biased region" description="Basic residues" evidence="12">
    <location>
        <begin position="697"/>
        <end position="711"/>
    </location>
</feature>
<keyword evidence="15" id="KW-1185">Reference proteome</keyword>
<dbReference type="GO" id="GO:0031080">
    <property type="term" value="C:nuclear pore outer ring"/>
    <property type="evidence" value="ECO:0007669"/>
    <property type="project" value="TreeGrafter"/>
</dbReference>
<evidence type="ECO:0000256" key="3">
    <source>
        <dbReference type="ARBA" id="ARBA00022448"/>
    </source>
</evidence>
<evidence type="ECO:0000259" key="13">
    <source>
        <dbReference type="PROSITE" id="PS50280"/>
    </source>
</evidence>
<dbReference type="GO" id="GO:0005198">
    <property type="term" value="F:structural molecule activity"/>
    <property type="evidence" value="ECO:0007669"/>
    <property type="project" value="InterPro"/>
</dbReference>
<feature type="region of interest" description="Disordered" evidence="12">
    <location>
        <begin position="447"/>
        <end position="466"/>
    </location>
</feature>
<feature type="compositionally biased region" description="Polar residues" evidence="12">
    <location>
        <begin position="1346"/>
        <end position="1375"/>
    </location>
</feature>
<dbReference type="GO" id="GO:0035859">
    <property type="term" value="C:Seh1-associated complex"/>
    <property type="evidence" value="ECO:0007669"/>
    <property type="project" value="TreeGrafter"/>
</dbReference>
<dbReference type="InterPro" id="IPR046341">
    <property type="entry name" value="SET_dom_sf"/>
</dbReference>
<feature type="compositionally biased region" description="Basic and acidic residues" evidence="12">
    <location>
        <begin position="712"/>
        <end position="728"/>
    </location>
</feature>
<dbReference type="SMART" id="SM00320">
    <property type="entry name" value="WD40"/>
    <property type="match status" value="4"/>
</dbReference>
<feature type="region of interest" description="Disordered" evidence="12">
    <location>
        <begin position="1261"/>
        <end position="1315"/>
    </location>
</feature>
<feature type="compositionally biased region" description="Polar residues" evidence="12">
    <location>
        <begin position="767"/>
        <end position="777"/>
    </location>
</feature>
<feature type="compositionally biased region" description="Basic and acidic residues" evidence="12">
    <location>
        <begin position="679"/>
        <end position="696"/>
    </location>
</feature>
<dbReference type="Gene3D" id="2.170.270.10">
    <property type="entry name" value="SET domain"/>
    <property type="match status" value="1"/>
</dbReference>
<keyword evidence="4 11" id="KW-0853">WD repeat</keyword>
<feature type="region of interest" description="Disordered" evidence="12">
    <location>
        <begin position="1036"/>
        <end position="1117"/>
    </location>
</feature>
<dbReference type="PANTHER" id="PTHR11024">
    <property type="entry name" value="NUCLEAR PORE COMPLEX PROTEIN SEC13 / SEH1 FAMILY MEMBER"/>
    <property type="match status" value="1"/>
</dbReference>
<evidence type="ECO:0000256" key="10">
    <source>
        <dbReference type="ARBA" id="ARBA00023242"/>
    </source>
</evidence>
<keyword evidence="7" id="KW-0653">Protein transport</keyword>
<dbReference type="InterPro" id="IPR001214">
    <property type="entry name" value="SET_dom"/>
</dbReference>
<dbReference type="InterPro" id="IPR013083">
    <property type="entry name" value="Znf_RING/FYVE/PHD"/>
</dbReference>
<evidence type="ECO:0000256" key="5">
    <source>
        <dbReference type="ARBA" id="ARBA00022737"/>
    </source>
</evidence>
<keyword evidence="6" id="KW-0509">mRNA transport</keyword>
<protein>
    <submittedName>
        <fullName evidence="14">PHD finger and SET domain protein, putative</fullName>
    </submittedName>
</protein>
<feature type="compositionally biased region" description="Polar residues" evidence="12">
    <location>
        <begin position="1179"/>
        <end position="1194"/>
    </location>
</feature>
<evidence type="ECO:0000256" key="11">
    <source>
        <dbReference type="PROSITE-ProRule" id="PRU00221"/>
    </source>
</evidence>
<feature type="compositionally biased region" description="Basic residues" evidence="12">
    <location>
        <begin position="1036"/>
        <end position="1053"/>
    </location>
</feature>
<dbReference type="OrthoDB" id="1928087at2759"/>
<feature type="compositionally biased region" description="Polar residues" evidence="12">
    <location>
        <begin position="743"/>
        <end position="753"/>
    </location>
</feature>
<feature type="region of interest" description="Disordered" evidence="12">
    <location>
        <begin position="308"/>
        <end position="330"/>
    </location>
</feature>
<evidence type="ECO:0000256" key="9">
    <source>
        <dbReference type="ARBA" id="ARBA00023132"/>
    </source>
</evidence>
<dbReference type="Pfam" id="PF00856">
    <property type="entry name" value="SET"/>
    <property type="match status" value="1"/>
</dbReference>
<evidence type="ECO:0000256" key="1">
    <source>
        <dbReference type="ARBA" id="ARBA00004567"/>
    </source>
</evidence>
<dbReference type="PROSITE" id="PS50280">
    <property type="entry name" value="SET"/>
    <property type="match status" value="1"/>
</dbReference>
<evidence type="ECO:0000313" key="15">
    <source>
        <dbReference type="Proteomes" id="UP000054383"/>
    </source>
</evidence>
<evidence type="ECO:0000256" key="12">
    <source>
        <dbReference type="SAM" id="MobiDB-lite"/>
    </source>
</evidence>
<gene>
    <name evidence="14" type="ORF">PISL3812_03850</name>
</gene>
<feature type="repeat" description="WD" evidence="11">
    <location>
        <begin position="49"/>
        <end position="90"/>
    </location>
</feature>
<dbReference type="GO" id="GO:0034198">
    <property type="term" value="P:cellular response to amino acid starvation"/>
    <property type="evidence" value="ECO:0007669"/>
    <property type="project" value="TreeGrafter"/>
</dbReference>
<feature type="domain" description="SET" evidence="13">
    <location>
        <begin position="851"/>
        <end position="981"/>
    </location>
</feature>
<name>A0A0U1LTW7_TALIS</name>
<keyword evidence="8" id="KW-0811">Translocation</keyword>
<feature type="compositionally biased region" description="Basic and acidic residues" evidence="12">
    <location>
        <begin position="1443"/>
        <end position="1455"/>
    </location>
</feature>
<feature type="compositionally biased region" description="Polar residues" evidence="12">
    <location>
        <begin position="1396"/>
        <end position="1413"/>
    </location>
</feature>
<feature type="region of interest" description="Disordered" evidence="12">
    <location>
        <begin position="1343"/>
        <end position="1479"/>
    </location>
</feature>
<reference evidence="14 15" key="1">
    <citation type="submission" date="2015-04" db="EMBL/GenBank/DDBJ databases">
        <authorList>
            <person name="Syromyatnikov M.Y."/>
            <person name="Popov V.N."/>
        </authorList>
    </citation>
    <scope>NUCLEOTIDE SEQUENCE [LARGE SCALE GENOMIC DNA]</scope>
    <source>
        <strain evidence="14">WF-38-12</strain>
    </source>
</reference>
<dbReference type="InterPro" id="IPR036322">
    <property type="entry name" value="WD40_repeat_dom_sf"/>
</dbReference>
<dbReference type="InterPro" id="IPR015943">
    <property type="entry name" value="WD40/YVTN_repeat-like_dom_sf"/>
</dbReference>